<dbReference type="SUPFAM" id="SSF54197">
    <property type="entry name" value="HIT-like"/>
    <property type="match status" value="1"/>
</dbReference>
<dbReference type="Gene3D" id="3.30.428.10">
    <property type="entry name" value="HIT-like"/>
    <property type="match status" value="1"/>
</dbReference>
<dbReference type="InterPro" id="IPR036265">
    <property type="entry name" value="HIT-like_sf"/>
</dbReference>
<protein>
    <recommendedName>
        <fullName evidence="2">HIT domain-containing protein</fullName>
    </recommendedName>
</protein>
<sequence>MTSLHPRLAQDTRPVAETDLCWVRYMNDQRFAWLVVVPKREGLREWHHLPVAEQQALLALVNDLAGQLERLTGADKMNLGALGNMVPQLHIHIIARFEGDPCWPGPVWGQGQPEPWAEDEAPAWLTPLTVEA</sequence>
<evidence type="ECO:0000259" key="2">
    <source>
        <dbReference type="PROSITE" id="PS51084"/>
    </source>
</evidence>
<organism evidence="3 4">
    <name type="scientific">Alcanivorax hongdengensis A-11-3</name>
    <dbReference type="NCBI Taxonomy" id="1177179"/>
    <lineage>
        <taxon>Bacteria</taxon>
        <taxon>Pseudomonadati</taxon>
        <taxon>Pseudomonadota</taxon>
        <taxon>Gammaproteobacteria</taxon>
        <taxon>Oceanospirillales</taxon>
        <taxon>Alcanivoracaceae</taxon>
        <taxon>Alcanivorax</taxon>
    </lineage>
</organism>
<dbReference type="PIRSF" id="PIRSF000714">
    <property type="entry name" value="HIT"/>
    <property type="match status" value="1"/>
</dbReference>
<dbReference type="PROSITE" id="PS51084">
    <property type="entry name" value="HIT_2"/>
    <property type="match status" value="1"/>
</dbReference>
<dbReference type="OrthoDB" id="9799145at2"/>
<gene>
    <name evidence="3" type="ORF">A11A3_08625</name>
</gene>
<comment type="caution">
    <text evidence="1">Lacks conserved residue(s) required for the propagation of feature annotation.</text>
</comment>
<dbReference type="PATRIC" id="fig|1177179.3.peg.1724"/>
<dbReference type="eggNOG" id="COG0537">
    <property type="taxonomic scope" value="Bacteria"/>
</dbReference>
<dbReference type="STRING" id="1177179.A11A3_08625"/>
<dbReference type="InterPro" id="IPR026026">
    <property type="entry name" value="HIT_Hint"/>
</dbReference>
<accession>L0WEA1</accession>
<comment type="caution">
    <text evidence="3">The sequence shown here is derived from an EMBL/GenBank/DDBJ whole genome shotgun (WGS) entry which is preliminary data.</text>
</comment>
<reference evidence="3 4" key="1">
    <citation type="journal article" date="2012" name="J. Bacteriol.">
        <title>Genome Sequence of the Alkane-Degrading Bacterium Alcanivorax hongdengensis Type Strain A-11-3.</title>
        <authorList>
            <person name="Lai Q."/>
            <person name="Shao Z."/>
        </authorList>
    </citation>
    <scope>NUCLEOTIDE SEQUENCE [LARGE SCALE GENOMIC DNA]</scope>
    <source>
        <strain evidence="3 4">A-11-3</strain>
    </source>
</reference>
<feature type="domain" description="HIT" evidence="2">
    <location>
        <begin position="34"/>
        <end position="103"/>
    </location>
</feature>
<proteinExistence type="predicted"/>
<keyword evidence="4" id="KW-1185">Reference proteome</keyword>
<dbReference type="EMBL" id="AMRJ01000011">
    <property type="protein sequence ID" value="EKF74472.1"/>
    <property type="molecule type" value="Genomic_DNA"/>
</dbReference>
<dbReference type="Proteomes" id="UP000010164">
    <property type="component" value="Unassembled WGS sequence"/>
</dbReference>
<evidence type="ECO:0000256" key="1">
    <source>
        <dbReference type="PROSITE-ProRule" id="PRU00464"/>
    </source>
</evidence>
<evidence type="ECO:0000313" key="3">
    <source>
        <dbReference type="EMBL" id="EKF74472.1"/>
    </source>
</evidence>
<evidence type="ECO:0000313" key="4">
    <source>
        <dbReference type="Proteomes" id="UP000010164"/>
    </source>
</evidence>
<dbReference type="GO" id="GO:0003824">
    <property type="term" value="F:catalytic activity"/>
    <property type="evidence" value="ECO:0007669"/>
    <property type="project" value="InterPro"/>
</dbReference>
<name>L0WEA1_9GAMM</name>
<dbReference type="InterPro" id="IPR011146">
    <property type="entry name" value="HIT-like"/>
</dbReference>
<dbReference type="Pfam" id="PF01230">
    <property type="entry name" value="HIT"/>
    <property type="match status" value="1"/>
</dbReference>
<dbReference type="RefSeq" id="WP_008928904.1">
    <property type="nucleotide sequence ID" value="NZ_AMRJ01000011.1"/>
</dbReference>
<dbReference type="AlphaFoldDB" id="L0WEA1"/>